<evidence type="ECO:0000256" key="6">
    <source>
        <dbReference type="PIRSR" id="PIRSR603915-2"/>
    </source>
</evidence>
<dbReference type="GO" id="GO:0050982">
    <property type="term" value="P:detection of mechanical stimulus"/>
    <property type="evidence" value="ECO:0007669"/>
    <property type="project" value="TreeGrafter"/>
</dbReference>
<evidence type="ECO:0000259" key="7">
    <source>
        <dbReference type="Pfam" id="PF20519"/>
    </source>
</evidence>
<dbReference type="EMBL" id="CAJOAY010018867">
    <property type="protein sequence ID" value="CAF4325166.1"/>
    <property type="molecule type" value="Genomic_DNA"/>
</dbReference>
<comment type="caution">
    <text evidence="8">The sequence shown here is derived from an EMBL/GenBank/DDBJ whole genome shotgun (WGS) entry which is preliminary data.</text>
</comment>
<evidence type="ECO:0000256" key="4">
    <source>
        <dbReference type="ARBA" id="ARBA00022989"/>
    </source>
</evidence>
<keyword evidence="5" id="KW-0472">Membrane</keyword>
<evidence type="ECO:0000256" key="3">
    <source>
        <dbReference type="ARBA" id="ARBA00022692"/>
    </source>
</evidence>
<feature type="non-terminal residue" evidence="8">
    <location>
        <position position="1"/>
    </location>
</feature>
<dbReference type="PRINTS" id="PR01433">
    <property type="entry name" value="POLYCYSTIN2"/>
</dbReference>
<sequence length="207" mass="23484">MNEPVLKGLFNKKWYNNENLTADQSGYVLFENKILGLPRLRQLRVRNNSCVVHRKFQSSIRECYAPYSSSKEDRNSYGPENKKLLTTPSAWQHKTSSELNGLSSSGLISRYGGGGFVLDLTRDFDIAQSEIANLKTNLWLDRGTRVVFLDFTLYNANINLFCQIKLTVEFPAAGGAIPSKTFSTVKLIRYVSTMDYFVLACEILFIL</sequence>
<dbReference type="GO" id="GO:0005262">
    <property type="term" value="F:calcium channel activity"/>
    <property type="evidence" value="ECO:0007669"/>
    <property type="project" value="TreeGrafter"/>
</dbReference>
<dbReference type="PANTHER" id="PTHR10877:SF183">
    <property type="entry name" value="AT14535P-RELATED"/>
    <property type="match status" value="1"/>
</dbReference>
<keyword evidence="3" id="KW-0812">Transmembrane</keyword>
<dbReference type="GO" id="GO:0005509">
    <property type="term" value="F:calcium ion binding"/>
    <property type="evidence" value="ECO:0007669"/>
    <property type="project" value="InterPro"/>
</dbReference>
<reference evidence="8" key="1">
    <citation type="submission" date="2021-02" db="EMBL/GenBank/DDBJ databases">
        <authorList>
            <person name="Nowell W R."/>
        </authorList>
    </citation>
    <scope>NUCLEOTIDE SEQUENCE</scope>
</reference>
<evidence type="ECO:0000313" key="8">
    <source>
        <dbReference type="EMBL" id="CAF4325166.1"/>
    </source>
</evidence>
<name>A0A820JCX1_9BILA</name>
<dbReference type="InterPro" id="IPR003915">
    <property type="entry name" value="PKD_2"/>
</dbReference>
<comment type="similarity">
    <text evidence="2">Belongs to the polycystin family.</text>
</comment>
<evidence type="ECO:0000256" key="2">
    <source>
        <dbReference type="ARBA" id="ARBA00007200"/>
    </source>
</evidence>
<keyword evidence="4" id="KW-1133">Transmembrane helix</keyword>
<dbReference type="GO" id="GO:0016020">
    <property type="term" value="C:membrane"/>
    <property type="evidence" value="ECO:0007669"/>
    <property type="project" value="UniProtKB-SubCell"/>
</dbReference>
<feature type="disulfide bond" evidence="6">
    <location>
        <begin position="50"/>
        <end position="63"/>
    </location>
</feature>
<comment type="subcellular location">
    <subcellularLocation>
        <location evidence="1">Membrane</location>
        <topology evidence="1">Multi-pass membrane protein</topology>
    </subcellularLocation>
</comment>
<organism evidence="8 9">
    <name type="scientific">Adineta steineri</name>
    <dbReference type="NCBI Taxonomy" id="433720"/>
    <lineage>
        <taxon>Eukaryota</taxon>
        <taxon>Metazoa</taxon>
        <taxon>Spiralia</taxon>
        <taxon>Gnathifera</taxon>
        <taxon>Rotifera</taxon>
        <taxon>Eurotatoria</taxon>
        <taxon>Bdelloidea</taxon>
        <taxon>Adinetida</taxon>
        <taxon>Adinetidae</taxon>
        <taxon>Adineta</taxon>
    </lineage>
</organism>
<evidence type="ECO:0000256" key="5">
    <source>
        <dbReference type="ARBA" id="ARBA00023136"/>
    </source>
</evidence>
<dbReference type="Proteomes" id="UP000663881">
    <property type="component" value="Unassembled WGS sequence"/>
</dbReference>
<dbReference type="AlphaFoldDB" id="A0A820JCX1"/>
<gene>
    <name evidence="8" type="ORF">OKA104_LOCUS47466</name>
</gene>
<dbReference type="PANTHER" id="PTHR10877">
    <property type="entry name" value="POLYCYSTIN FAMILY MEMBER"/>
    <property type="match status" value="1"/>
</dbReference>
<dbReference type="InterPro" id="IPR051223">
    <property type="entry name" value="Polycystin"/>
</dbReference>
<proteinExistence type="inferred from homology"/>
<dbReference type="InterPro" id="IPR046791">
    <property type="entry name" value="Polycystin_dom"/>
</dbReference>
<accession>A0A820JCX1</accession>
<feature type="domain" description="Polycystin" evidence="7">
    <location>
        <begin position="7"/>
        <end position="188"/>
    </location>
</feature>
<dbReference type="Pfam" id="PF20519">
    <property type="entry name" value="Polycystin_dom"/>
    <property type="match status" value="1"/>
</dbReference>
<evidence type="ECO:0000256" key="1">
    <source>
        <dbReference type="ARBA" id="ARBA00004141"/>
    </source>
</evidence>
<evidence type="ECO:0000313" key="9">
    <source>
        <dbReference type="Proteomes" id="UP000663881"/>
    </source>
</evidence>
<protein>
    <recommendedName>
        <fullName evidence="7">Polycystin domain-containing protein</fullName>
    </recommendedName>
</protein>